<evidence type="ECO:0000256" key="11">
    <source>
        <dbReference type="RuleBase" id="RU365090"/>
    </source>
</evidence>
<keyword evidence="14" id="KW-1185">Reference proteome</keyword>
<sequence>MTRKPLMPVDEARAHILAATSPLDSETVAIRASRGRVLAADIRARLTQPPFAASAMDGYAVRMADTLVCPVELRIIGETPAGSAPGPEIGPGEAIRIFTGAAIPPGADAIVIQENTRRDGDRVEILQAPEPGRHIRPAGLDFKDGDLIARRGERLAPALIGLLATADHPMVPVSRRPRVGILTSGDELVEPGAPRAPHQIVSSNSIALAALVEAAGGIAIDLGIARDRTDDIQARVKNAPKLDLLITSGGASVGDHDLVHSALSGIGLEVNFWRIAMRPGKPMMFGDLKGVPFLGLPGNPASALVCAHVFLIPLLRRLMGLLPEIPAQRLARLGSALKANDERQDYLRARLTEAEDGALIATPFPRQDSAMLSPFASADALLIRPVHAPAAEPGELVEILPLRIPADHLLA</sequence>
<dbReference type="InterPro" id="IPR005111">
    <property type="entry name" value="MoeA_C_domain_IV"/>
</dbReference>
<dbReference type="SUPFAM" id="SSF63882">
    <property type="entry name" value="MoeA N-terminal region -like"/>
    <property type="match status" value="1"/>
</dbReference>
<keyword evidence="9 11" id="KW-0501">Molybdenum cofactor biosynthesis</keyword>
<dbReference type="Pfam" id="PF03453">
    <property type="entry name" value="MoeA_N"/>
    <property type="match status" value="1"/>
</dbReference>
<evidence type="ECO:0000256" key="3">
    <source>
        <dbReference type="ARBA" id="ARBA00005046"/>
    </source>
</evidence>
<dbReference type="InterPro" id="IPR001453">
    <property type="entry name" value="MoaB/Mog_dom"/>
</dbReference>
<dbReference type="Gene3D" id="3.90.105.10">
    <property type="entry name" value="Molybdopterin biosynthesis moea protein, domain 2"/>
    <property type="match status" value="1"/>
</dbReference>
<evidence type="ECO:0000256" key="10">
    <source>
        <dbReference type="ARBA" id="ARBA00047317"/>
    </source>
</evidence>
<dbReference type="GO" id="GO:0046872">
    <property type="term" value="F:metal ion binding"/>
    <property type="evidence" value="ECO:0007669"/>
    <property type="project" value="UniProtKB-UniRule"/>
</dbReference>
<dbReference type="GO" id="GO:0061599">
    <property type="term" value="F:molybdopterin molybdotransferase activity"/>
    <property type="evidence" value="ECO:0007669"/>
    <property type="project" value="UniProtKB-UniRule"/>
</dbReference>
<comment type="function">
    <text evidence="2 11">Catalyzes the insertion of molybdate into adenylated molybdopterin with the concomitant release of AMP.</text>
</comment>
<dbReference type="RefSeq" id="WP_274943481.1">
    <property type="nucleotide sequence ID" value="NZ_JANWOI010000002.1"/>
</dbReference>
<dbReference type="InterPro" id="IPR036135">
    <property type="entry name" value="MoeA_linker/N_sf"/>
</dbReference>
<evidence type="ECO:0000256" key="1">
    <source>
        <dbReference type="ARBA" id="ARBA00001946"/>
    </source>
</evidence>
<evidence type="ECO:0000256" key="2">
    <source>
        <dbReference type="ARBA" id="ARBA00002901"/>
    </source>
</evidence>
<organism evidence="13 14">
    <name type="scientific">Govanella unica</name>
    <dbReference type="NCBI Taxonomy" id="2975056"/>
    <lineage>
        <taxon>Bacteria</taxon>
        <taxon>Pseudomonadati</taxon>
        <taxon>Pseudomonadota</taxon>
        <taxon>Alphaproteobacteria</taxon>
        <taxon>Emcibacterales</taxon>
        <taxon>Govanellaceae</taxon>
        <taxon>Govanella</taxon>
    </lineage>
</organism>
<dbReference type="InterPro" id="IPR008284">
    <property type="entry name" value="MoCF_biosynth_CS"/>
</dbReference>
<dbReference type="SMART" id="SM00852">
    <property type="entry name" value="MoCF_biosynth"/>
    <property type="match status" value="1"/>
</dbReference>
<dbReference type="InterPro" id="IPR036688">
    <property type="entry name" value="MoeA_C_domain_IV_sf"/>
</dbReference>
<keyword evidence="8 11" id="KW-0460">Magnesium</keyword>
<keyword evidence="5 11" id="KW-0500">Molybdenum</keyword>
<dbReference type="PANTHER" id="PTHR10192">
    <property type="entry name" value="MOLYBDOPTERIN BIOSYNTHESIS PROTEIN"/>
    <property type="match status" value="1"/>
</dbReference>
<comment type="cofactor">
    <cofactor evidence="1 11">
        <name>Mg(2+)</name>
        <dbReference type="ChEBI" id="CHEBI:18420"/>
    </cofactor>
</comment>
<dbReference type="Gene3D" id="2.40.340.10">
    <property type="entry name" value="MoeA, C-terminal, domain IV"/>
    <property type="match status" value="1"/>
</dbReference>
<evidence type="ECO:0000313" key="13">
    <source>
        <dbReference type="EMBL" id="MDA5193787.1"/>
    </source>
</evidence>
<dbReference type="NCBIfam" id="TIGR00177">
    <property type="entry name" value="molyb_syn"/>
    <property type="match status" value="1"/>
</dbReference>
<dbReference type="SUPFAM" id="SSF63867">
    <property type="entry name" value="MoeA C-terminal domain-like"/>
    <property type="match status" value="1"/>
</dbReference>
<name>A0A9X3Z750_9PROT</name>
<dbReference type="GO" id="GO:0005829">
    <property type="term" value="C:cytosol"/>
    <property type="evidence" value="ECO:0007669"/>
    <property type="project" value="TreeGrafter"/>
</dbReference>
<dbReference type="CDD" id="cd00887">
    <property type="entry name" value="MoeA"/>
    <property type="match status" value="1"/>
</dbReference>
<comment type="pathway">
    <text evidence="3 11">Cofactor biosynthesis; molybdopterin biosynthesis.</text>
</comment>
<comment type="caution">
    <text evidence="13">The sequence shown here is derived from an EMBL/GenBank/DDBJ whole genome shotgun (WGS) entry which is preliminary data.</text>
</comment>
<evidence type="ECO:0000256" key="8">
    <source>
        <dbReference type="ARBA" id="ARBA00022842"/>
    </source>
</evidence>
<dbReference type="Pfam" id="PF00994">
    <property type="entry name" value="MoCF_biosynth"/>
    <property type="match status" value="1"/>
</dbReference>
<evidence type="ECO:0000256" key="9">
    <source>
        <dbReference type="ARBA" id="ARBA00023150"/>
    </source>
</evidence>
<dbReference type="FunFam" id="3.40.980.10:FF:000004">
    <property type="entry name" value="Molybdopterin molybdenumtransferase"/>
    <property type="match status" value="1"/>
</dbReference>
<dbReference type="NCBIfam" id="NF045515">
    <property type="entry name" value="Glp_gephyrin"/>
    <property type="match status" value="1"/>
</dbReference>
<proteinExistence type="inferred from homology"/>
<dbReference type="EC" id="2.10.1.1" evidence="11"/>
<dbReference type="Proteomes" id="UP001141619">
    <property type="component" value="Unassembled WGS sequence"/>
</dbReference>
<dbReference type="AlphaFoldDB" id="A0A9X3Z750"/>
<feature type="domain" description="MoaB/Mog" evidence="12">
    <location>
        <begin position="180"/>
        <end position="317"/>
    </location>
</feature>
<protein>
    <recommendedName>
        <fullName evidence="11">Molybdopterin molybdenumtransferase</fullName>
        <ecNumber evidence="11">2.10.1.1</ecNumber>
    </recommendedName>
</protein>
<dbReference type="InterPro" id="IPR036425">
    <property type="entry name" value="MoaB/Mog-like_dom_sf"/>
</dbReference>
<dbReference type="Pfam" id="PF03454">
    <property type="entry name" value="MoeA_C"/>
    <property type="match status" value="1"/>
</dbReference>
<dbReference type="EMBL" id="JANWOI010000002">
    <property type="protein sequence ID" value="MDA5193787.1"/>
    <property type="molecule type" value="Genomic_DNA"/>
</dbReference>
<dbReference type="GO" id="GO:0006777">
    <property type="term" value="P:Mo-molybdopterin cofactor biosynthetic process"/>
    <property type="evidence" value="ECO:0007669"/>
    <property type="project" value="UniProtKB-UniRule"/>
</dbReference>
<evidence type="ECO:0000259" key="12">
    <source>
        <dbReference type="SMART" id="SM00852"/>
    </source>
</evidence>
<reference evidence="13" key="2">
    <citation type="journal article" date="2023" name="Syst. Appl. Microbiol.">
        <title>Govania unica gen. nov., sp. nov., a rare biosphere bacterium that represents a novel family in the class Alphaproteobacteria.</title>
        <authorList>
            <person name="Vandamme P."/>
            <person name="Peeters C."/>
            <person name="Hettiarachchi A."/>
            <person name="Cnockaert M."/>
            <person name="Carlier A."/>
        </authorList>
    </citation>
    <scope>NUCLEOTIDE SEQUENCE</scope>
    <source>
        <strain evidence="13">LMG 31809</strain>
    </source>
</reference>
<dbReference type="Gene3D" id="3.40.980.10">
    <property type="entry name" value="MoaB/Mog-like domain"/>
    <property type="match status" value="1"/>
</dbReference>
<evidence type="ECO:0000313" key="14">
    <source>
        <dbReference type="Proteomes" id="UP001141619"/>
    </source>
</evidence>
<gene>
    <name evidence="13" type="ORF">NYP16_07460</name>
</gene>
<keyword evidence="7 11" id="KW-0479">Metal-binding</keyword>
<evidence type="ECO:0000256" key="7">
    <source>
        <dbReference type="ARBA" id="ARBA00022723"/>
    </source>
</evidence>
<reference evidence="13" key="1">
    <citation type="submission" date="2022-08" db="EMBL/GenBank/DDBJ databases">
        <authorList>
            <person name="Vandamme P."/>
            <person name="Hettiarachchi A."/>
            <person name="Peeters C."/>
            <person name="Cnockaert M."/>
            <person name="Carlier A."/>
        </authorList>
    </citation>
    <scope>NUCLEOTIDE SEQUENCE</scope>
    <source>
        <strain evidence="13">LMG 31809</strain>
    </source>
</reference>
<evidence type="ECO:0000256" key="5">
    <source>
        <dbReference type="ARBA" id="ARBA00022505"/>
    </source>
</evidence>
<dbReference type="InterPro" id="IPR038987">
    <property type="entry name" value="MoeA-like"/>
</dbReference>
<evidence type="ECO:0000256" key="4">
    <source>
        <dbReference type="ARBA" id="ARBA00010763"/>
    </source>
</evidence>
<dbReference type="SUPFAM" id="SSF53218">
    <property type="entry name" value="Molybdenum cofactor biosynthesis proteins"/>
    <property type="match status" value="1"/>
</dbReference>
<comment type="similarity">
    <text evidence="4 11">Belongs to the MoeA family.</text>
</comment>
<dbReference type="FunFam" id="2.170.190.11:FF:000001">
    <property type="entry name" value="Molybdopterin molybdenumtransferase"/>
    <property type="match status" value="1"/>
</dbReference>
<comment type="catalytic activity">
    <reaction evidence="10">
        <text>adenylyl-molybdopterin + molybdate = Mo-molybdopterin + AMP + H(+)</text>
        <dbReference type="Rhea" id="RHEA:35047"/>
        <dbReference type="ChEBI" id="CHEBI:15378"/>
        <dbReference type="ChEBI" id="CHEBI:36264"/>
        <dbReference type="ChEBI" id="CHEBI:62727"/>
        <dbReference type="ChEBI" id="CHEBI:71302"/>
        <dbReference type="ChEBI" id="CHEBI:456215"/>
        <dbReference type="EC" id="2.10.1.1"/>
    </reaction>
</comment>
<accession>A0A9X3Z750</accession>
<dbReference type="Gene3D" id="2.170.190.11">
    <property type="entry name" value="Molybdopterin biosynthesis moea protein, domain 3"/>
    <property type="match status" value="1"/>
</dbReference>
<dbReference type="PANTHER" id="PTHR10192:SF5">
    <property type="entry name" value="GEPHYRIN"/>
    <property type="match status" value="1"/>
</dbReference>
<evidence type="ECO:0000256" key="6">
    <source>
        <dbReference type="ARBA" id="ARBA00022679"/>
    </source>
</evidence>
<dbReference type="InterPro" id="IPR005110">
    <property type="entry name" value="MoeA_linker/N"/>
</dbReference>
<dbReference type="PROSITE" id="PS01079">
    <property type="entry name" value="MOCF_BIOSYNTHESIS_2"/>
    <property type="match status" value="1"/>
</dbReference>
<keyword evidence="6 11" id="KW-0808">Transferase</keyword>